<name>A0A9J6GD87_HAELO</name>
<keyword evidence="4" id="KW-0131">Cell cycle</keyword>
<dbReference type="OrthoDB" id="2110451at2759"/>
<dbReference type="EMBL" id="JABSTR010000006">
    <property type="protein sequence ID" value="KAH9373469.1"/>
    <property type="molecule type" value="Genomic_DNA"/>
</dbReference>
<dbReference type="OMA" id="KEAQIML"/>
<keyword evidence="1" id="KW-0132">Cell division</keyword>
<comment type="caution">
    <text evidence="7">The sequence shown here is derived from an EMBL/GenBank/DDBJ whole genome shotgun (WGS) entry which is preliminary data.</text>
</comment>
<protein>
    <recommendedName>
        <fullName evidence="6">Anaphase-promoting complex subunit 4 C-terminal half WD40 domain-containing protein</fullName>
    </recommendedName>
</protein>
<dbReference type="GO" id="GO:0034399">
    <property type="term" value="C:nuclear periphery"/>
    <property type="evidence" value="ECO:0007669"/>
    <property type="project" value="TreeGrafter"/>
</dbReference>
<dbReference type="AlphaFoldDB" id="A0A9J6GD87"/>
<dbReference type="GO" id="GO:0031145">
    <property type="term" value="P:anaphase-promoting complex-dependent catabolic process"/>
    <property type="evidence" value="ECO:0007669"/>
    <property type="project" value="InterPro"/>
</dbReference>
<keyword evidence="3" id="KW-0833">Ubl conjugation pathway</keyword>
<dbReference type="InterPro" id="IPR056358">
    <property type="entry name" value="APC4_C"/>
</dbReference>
<accession>A0A9J6GD87</accession>
<evidence type="ECO:0000256" key="1">
    <source>
        <dbReference type="ARBA" id="ARBA00022618"/>
    </source>
</evidence>
<feature type="compositionally biased region" description="Acidic residues" evidence="5">
    <location>
        <begin position="225"/>
        <end position="243"/>
    </location>
</feature>
<feature type="compositionally biased region" description="Acidic residues" evidence="5">
    <location>
        <begin position="255"/>
        <end position="265"/>
    </location>
</feature>
<evidence type="ECO:0000256" key="2">
    <source>
        <dbReference type="ARBA" id="ARBA00022776"/>
    </source>
</evidence>
<dbReference type="Proteomes" id="UP000821853">
    <property type="component" value="Chromosome 4"/>
</dbReference>
<proteinExistence type="predicted"/>
<reference evidence="7 8" key="1">
    <citation type="journal article" date="2020" name="Cell">
        <title>Large-Scale Comparative Analyses of Tick Genomes Elucidate Their Genetic Diversity and Vector Capacities.</title>
        <authorList>
            <consortium name="Tick Genome and Microbiome Consortium (TIGMIC)"/>
            <person name="Jia N."/>
            <person name="Wang J."/>
            <person name="Shi W."/>
            <person name="Du L."/>
            <person name="Sun Y."/>
            <person name="Zhan W."/>
            <person name="Jiang J.F."/>
            <person name="Wang Q."/>
            <person name="Zhang B."/>
            <person name="Ji P."/>
            <person name="Bell-Sakyi L."/>
            <person name="Cui X.M."/>
            <person name="Yuan T.T."/>
            <person name="Jiang B.G."/>
            <person name="Yang W.F."/>
            <person name="Lam T.T."/>
            <person name="Chang Q.C."/>
            <person name="Ding S.J."/>
            <person name="Wang X.J."/>
            <person name="Zhu J.G."/>
            <person name="Ruan X.D."/>
            <person name="Zhao L."/>
            <person name="Wei J.T."/>
            <person name="Ye R.Z."/>
            <person name="Que T.C."/>
            <person name="Du C.H."/>
            <person name="Zhou Y.H."/>
            <person name="Cheng J.X."/>
            <person name="Dai P.F."/>
            <person name="Guo W.B."/>
            <person name="Han X.H."/>
            <person name="Huang E.J."/>
            <person name="Li L.F."/>
            <person name="Wei W."/>
            <person name="Gao Y.C."/>
            <person name="Liu J.Z."/>
            <person name="Shao H.Z."/>
            <person name="Wang X."/>
            <person name="Wang C.C."/>
            <person name="Yang T.C."/>
            <person name="Huo Q.B."/>
            <person name="Li W."/>
            <person name="Chen H.Y."/>
            <person name="Chen S.E."/>
            <person name="Zhou L.G."/>
            <person name="Ni X.B."/>
            <person name="Tian J.H."/>
            <person name="Sheng Y."/>
            <person name="Liu T."/>
            <person name="Pan Y.S."/>
            <person name="Xia L.Y."/>
            <person name="Li J."/>
            <person name="Zhao F."/>
            <person name="Cao W.C."/>
        </authorList>
    </citation>
    <scope>NUCLEOTIDE SEQUENCE [LARGE SCALE GENOMIC DNA]</scope>
    <source>
        <strain evidence="7">HaeL-2018</strain>
    </source>
</reference>
<dbReference type="Pfam" id="PF23405">
    <property type="entry name" value="WD40_APC4_C-half"/>
    <property type="match status" value="1"/>
</dbReference>
<dbReference type="InterPro" id="IPR024789">
    <property type="entry name" value="APC4"/>
</dbReference>
<feature type="domain" description="Anaphase-promoting complex subunit 4 C-terminal half WD40" evidence="6">
    <location>
        <begin position="74"/>
        <end position="224"/>
    </location>
</feature>
<organism evidence="7 8">
    <name type="scientific">Haemaphysalis longicornis</name>
    <name type="common">Bush tick</name>
    <dbReference type="NCBI Taxonomy" id="44386"/>
    <lineage>
        <taxon>Eukaryota</taxon>
        <taxon>Metazoa</taxon>
        <taxon>Ecdysozoa</taxon>
        <taxon>Arthropoda</taxon>
        <taxon>Chelicerata</taxon>
        <taxon>Arachnida</taxon>
        <taxon>Acari</taxon>
        <taxon>Parasitiformes</taxon>
        <taxon>Ixodida</taxon>
        <taxon>Ixodoidea</taxon>
        <taxon>Ixodidae</taxon>
        <taxon>Haemaphysalinae</taxon>
        <taxon>Haemaphysalis</taxon>
    </lineage>
</organism>
<keyword evidence="2" id="KW-0498">Mitosis</keyword>
<evidence type="ECO:0000259" key="6">
    <source>
        <dbReference type="Pfam" id="PF23405"/>
    </source>
</evidence>
<feature type="region of interest" description="Disordered" evidence="5">
    <location>
        <begin position="224"/>
        <end position="265"/>
    </location>
</feature>
<gene>
    <name evidence="7" type="ORF">HPB48_009514</name>
</gene>
<dbReference type="VEuPathDB" id="VectorBase:HLOH_050014"/>
<evidence type="ECO:0000313" key="7">
    <source>
        <dbReference type="EMBL" id="KAH9373469.1"/>
    </source>
</evidence>
<dbReference type="PANTHER" id="PTHR13260">
    <property type="entry name" value="ANAPHASE PROMOTING COMPLEX SUBUNIT 4 APC4"/>
    <property type="match status" value="1"/>
</dbReference>
<dbReference type="PANTHER" id="PTHR13260:SF0">
    <property type="entry name" value="ANAPHASE-PROMOTING COMPLEX SUBUNIT 4"/>
    <property type="match status" value="1"/>
</dbReference>
<keyword evidence="8" id="KW-1185">Reference proteome</keyword>
<dbReference type="GO" id="GO:0070979">
    <property type="term" value="P:protein K11-linked ubiquitination"/>
    <property type="evidence" value="ECO:0007669"/>
    <property type="project" value="TreeGrafter"/>
</dbReference>
<evidence type="ECO:0000256" key="3">
    <source>
        <dbReference type="ARBA" id="ARBA00022786"/>
    </source>
</evidence>
<dbReference type="GO" id="GO:0005680">
    <property type="term" value="C:anaphase-promoting complex"/>
    <property type="evidence" value="ECO:0007669"/>
    <property type="project" value="InterPro"/>
</dbReference>
<sequence length="265" mass="30096">MVPHQPNHSLVQEHSRLDRATVDAFVGLADTLRPCVSKEAQIMLATLTQTKESCALSHISSTKEGCVYTSFVPHQPARRDLYIVKHVVATQEFSVARLYFNQFRHRPDGDGADCFVVLDAQFYNEDVLSVLLCEEGEHADTKVPLLVQLTLKQVHGCFQPLPQAMPHTAVLVEMALQPFDAARCLEKMDFRRLEKMRAASFAVSGARNVVCVLFHSRRRVRTFEMDVEEEEDDEDGDEDEEDKEANFTTDKDMAEFPDDDKENSF</sequence>
<evidence type="ECO:0000313" key="8">
    <source>
        <dbReference type="Proteomes" id="UP000821853"/>
    </source>
</evidence>
<evidence type="ECO:0000256" key="5">
    <source>
        <dbReference type="SAM" id="MobiDB-lite"/>
    </source>
</evidence>
<dbReference type="GO" id="GO:0051301">
    <property type="term" value="P:cell division"/>
    <property type="evidence" value="ECO:0007669"/>
    <property type="project" value="UniProtKB-KW"/>
</dbReference>
<evidence type="ECO:0000256" key="4">
    <source>
        <dbReference type="ARBA" id="ARBA00023306"/>
    </source>
</evidence>